<dbReference type="AlphaFoldDB" id="A0A1I2G060"/>
<organism evidence="1 2">
    <name type="scientific">Sunxiuqinia elliptica</name>
    <dbReference type="NCBI Taxonomy" id="655355"/>
    <lineage>
        <taxon>Bacteria</taxon>
        <taxon>Pseudomonadati</taxon>
        <taxon>Bacteroidota</taxon>
        <taxon>Bacteroidia</taxon>
        <taxon>Marinilabiliales</taxon>
        <taxon>Prolixibacteraceae</taxon>
        <taxon>Sunxiuqinia</taxon>
    </lineage>
</organism>
<evidence type="ECO:0000313" key="2">
    <source>
        <dbReference type="Proteomes" id="UP000198964"/>
    </source>
</evidence>
<gene>
    <name evidence="1" type="ORF">SAMN05216283_102668</name>
</gene>
<keyword evidence="2" id="KW-1185">Reference proteome</keyword>
<name>A0A1I2G060_9BACT</name>
<protein>
    <submittedName>
        <fullName evidence="1">Uncharacterized protein</fullName>
    </submittedName>
</protein>
<dbReference type="STRING" id="655355.SAMN05216283_102668"/>
<dbReference type="Proteomes" id="UP000198964">
    <property type="component" value="Unassembled WGS sequence"/>
</dbReference>
<proteinExistence type="predicted"/>
<accession>A0A1I2G060</accession>
<reference evidence="1 2" key="1">
    <citation type="submission" date="2016-10" db="EMBL/GenBank/DDBJ databases">
        <authorList>
            <person name="de Groot N.N."/>
        </authorList>
    </citation>
    <scope>NUCLEOTIDE SEQUENCE [LARGE SCALE GENOMIC DNA]</scope>
    <source>
        <strain evidence="1 2">CGMCC 1.9156</strain>
    </source>
</reference>
<dbReference type="EMBL" id="FONW01000002">
    <property type="protein sequence ID" value="SFF10136.1"/>
    <property type="molecule type" value="Genomic_DNA"/>
</dbReference>
<sequence>MTFKLGAVKDRIYVLWGDMIRLGLDDKVHVLLKLQSCFIGFGYAAKA</sequence>
<evidence type="ECO:0000313" key="1">
    <source>
        <dbReference type="EMBL" id="SFF10136.1"/>
    </source>
</evidence>